<dbReference type="CDD" id="cd03809">
    <property type="entry name" value="GT4_MtfB-like"/>
    <property type="match status" value="1"/>
</dbReference>
<dbReference type="Proteomes" id="UP000306192">
    <property type="component" value="Unassembled WGS sequence"/>
</dbReference>
<dbReference type="OrthoDB" id="9801609at2"/>
<dbReference type="AlphaFoldDB" id="A0A4T2C5Z5"/>
<reference evidence="5 6" key="1">
    <citation type="journal article" date="2019" name="Microorganisms">
        <title>Systematic Affiliation and Genome Analysis of Subtercola vilae DB165(T) with Particular Emphasis on Cold Adaptation of an Isolate from a High-Altitude Cold Volcano Lake.</title>
        <authorList>
            <person name="Villalobos A.S."/>
            <person name="Wiese J."/>
            <person name="Imhoff J.F."/>
            <person name="Dorador C."/>
            <person name="Keller A."/>
            <person name="Hentschel U."/>
        </authorList>
    </citation>
    <scope>NUCLEOTIDE SEQUENCE [LARGE SCALE GENOMIC DNA]</scope>
    <source>
        <strain evidence="5 6">DB165</strain>
    </source>
</reference>
<dbReference type="InterPro" id="IPR028098">
    <property type="entry name" value="Glyco_trans_4-like_N"/>
</dbReference>
<sequence>MLVDATAIPANRGGVGRYVDSVIPLLARDGIDVVVVCQQRDRTYFEASGVGSVVTAPAWAERTALRFVWEQTGLVRLARAAGAAVIHSPHYTFPVFTRAARVVTVHDLTFFTDPAVHGRVKRLFFRGWIRAAALAHVTVVTPSVATANEFTRITRARSARVFAAPLGYDQNVFHLPTADDIAAFQKTLDPQPVSWIAFLGTLEPRKNVSALVRGYVEAVSAHAPADRPALLLAGGPGWDSSVADTVAAAVASGFDVRTLGYLPLDDLRSLLGGSLLTAYPSLGEGFGLPVLEAMASGSCVLTTRRLSLPEVGGDAVSYCDVDPGSIGRALAALLDDPAERRRLARAGAARAEGFTWQACADRHAVAYRAAGHPSTQLTTEKKGPR</sequence>
<dbReference type="Pfam" id="PF13439">
    <property type="entry name" value="Glyco_transf_4"/>
    <property type="match status" value="1"/>
</dbReference>
<evidence type="ECO:0000313" key="5">
    <source>
        <dbReference type="EMBL" id="TIH37856.1"/>
    </source>
</evidence>
<name>A0A4T2C5Z5_9MICO</name>
<organism evidence="5 6">
    <name type="scientific">Subtercola vilae</name>
    <dbReference type="NCBI Taxonomy" id="2056433"/>
    <lineage>
        <taxon>Bacteria</taxon>
        <taxon>Bacillati</taxon>
        <taxon>Actinomycetota</taxon>
        <taxon>Actinomycetes</taxon>
        <taxon>Micrococcales</taxon>
        <taxon>Microbacteriaceae</taxon>
        <taxon>Subtercola</taxon>
    </lineage>
</organism>
<keyword evidence="6" id="KW-1185">Reference proteome</keyword>
<evidence type="ECO:0000256" key="2">
    <source>
        <dbReference type="ARBA" id="ARBA00022679"/>
    </source>
</evidence>
<evidence type="ECO:0000259" key="3">
    <source>
        <dbReference type="Pfam" id="PF00534"/>
    </source>
</evidence>
<proteinExistence type="predicted"/>
<dbReference type="SUPFAM" id="SSF53756">
    <property type="entry name" value="UDP-Glycosyltransferase/glycogen phosphorylase"/>
    <property type="match status" value="1"/>
</dbReference>
<dbReference type="EMBL" id="QYRT01000010">
    <property type="protein sequence ID" value="TIH37856.1"/>
    <property type="molecule type" value="Genomic_DNA"/>
</dbReference>
<evidence type="ECO:0000313" key="6">
    <source>
        <dbReference type="Proteomes" id="UP000306192"/>
    </source>
</evidence>
<feature type="domain" description="Glycosyl transferase family 1" evidence="3">
    <location>
        <begin position="186"/>
        <end position="348"/>
    </location>
</feature>
<accession>A0A4T2C5Z5</accession>
<keyword evidence="2 5" id="KW-0808">Transferase</keyword>
<dbReference type="Gene3D" id="3.40.50.2000">
    <property type="entry name" value="Glycogen Phosphorylase B"/>
    <property type="match status" value="2"/>
</dbReference>
<gene>
    <name evidence="5" type="ORF">D4765_07290</name>
</gene>
<dbReference type="Pfam" id="PF00534">
    <property type="entry name" value="Glycos_transf_1"/>
    <property type="match status" value="1"/>
</dbReference>
<evidence type="ECO:0000256" key="1">
    <source>
        <dbReference type="ARBA" id="ARBA00022676"/>
    </source>
</evidence>
<comment type="caution">
    <text evidence="5">The sequence shown here is derived from an EMBL/GenBank/DDBJ whole genome shotgun (WGS) entry which is preliminary data.</text>
</comment>
<protein>
    <submittedName>
        <fullName evidence="5">Glycosyltransferase family 1 protein</fullName>
    </submittedName>
</protein>
<dbReference type="InterPro" id="IPR001296">
    <property type="entry name" value="Glyco_trans_1"/>
</dbReference>
<dbReference type="PANTHER" id="PTHR46401:SF2">
    <property type="entry name" value="GLYCOSYLTRANSFERASE WBBK-RELATED"/>
    <property type="match status" value="1"/>
</dbReference>
<dbReference type="PANTHER" id="PTHR46401">
    <property type="entry name" value="GLYCOSYLTRANSFERASE WBBK-RELATED"/>
    <property type="match status" value="1"/>
</dbReference>
<keyword evidence="1" id="KW-0328">Glycosyltransferase</keyword>
<dbReference type="GO" id="GO:0009103">
    <property type="term" value="P:lipopolysaccharide biosynthetic process"/>
    <property type="evidence" value="ECO:0007669"/>
    <property type="project" value="TreeGrafter"/>
</dbReference>
<dbReference type="GO" id="GO:0016757">
    <property type="term" value="F:glycosyltransferase activity"/>
    <property type="evidence" value="ECO:0007669"/>
    <property type="project" value="UniProtKB-KW"/>
</dbReference>
<feature type="domain" description="Glycosyltransferase subfamily 4-like N-terminal" evidence="4">
    <location>
        <begin position="13"/>
        <end position="169"/>
    </location>
</feature>
<evidence type="ECO:0000259" key="4">
    <source>
        <dbReference type="Pfam" id="PF13439"/>
    </source>
</evidence>